<name>X0UP47_9ZZZZ</name>
<dbReference type="CDD" id="cd04663">
    <property type="entry name" value="NUDIX_Hydrolase"/>
    <property type="match status" value="1"/>
</dbReference>
<comment type="caution">
    <text evidence="3">The sequence shown here is derived from an EMBL/GenBank/DDBJ whole genome shotgun (WGS) entry which is preliminary data.</text>
</comment>
<dbReference type="PANTHER" id="PTHR43736:SF1">
    <property type="entry name" value="DIHYDRONEOPTERIN TRIPHOSPHATE DIPHOSPHATASE"/>
    <property type="match status" value="1"/>
</dbReference>
<dbReference type="PROSITE" id="PS51462">
    <property type="entry name" value="NUDIX"/>
    <property type="match status" value="1"/>
</dbReference>
<dbReference type="PRINTS" id="PR00502">
    <property type="entry name" value="NUDIXFAMILY"/>
</dbReference>
<dbReference type="InterPro" id="IPR020084">
    <property type="entry name" value="NUDIX_hydrolase_CS"/>
</dbReference>
<evidence type="ECO:0000259" key="2">
    <source>
        <dbReference type="PROSITE" id="PS51462"/>
    </source>
</evidence>
<reference evidence="3" key="1">
    <citation type="journal article" date="2014" name="Front. Microbiol.">
        <title>High frequency of phylogenetically diverse reductive dehalogenase-homologous genes in deep subseafloor sedimentary metagenomes.</title>
        <authorList>
            <person name="Kawai M."/>
            <person name="Futagami T."/>
            <person name="Toyoda A."/>
            <person name="Takaki Y."/>
            <person name="Nishi S."/>
            <person name="Hori S."/>
            <person name="Arai W."/>
            <person name="Tsubouchi T."/>
            <person name="Morono Y."/>
            <person name="Uchiyama I."/>
            <person name="Ito T."/>
            <person name="Fujiyama A."/>
            <person name="Inagaki F."/>
            <person name="Takami H."/>
        </authorList>
    </citation>
    <scope>NUCLEOTIDE SEQUENCE</scope>
    <source>
        <strain evidence="3">Expedition CK06-06</strain>
    </source>
</reference>
<gene>
    <name evidence="3" type="ORF">S01H1_29454</name>
</gene>
<evidence type="ECO:0000313" key="3">
    <source>
        <dbReference type="EMBL" id="GAF90280.1"/>
    </source>
</evidence>
<dbReference type="SUPFAM" id="SSF55811">
    <property type="entry name" value="Nudix"/>
    <property type="match status" value="1"/>
</dbReference>
<dbReference type="PANTHER" id="PTHR43736">
    <property type="entry name" value="ADP-RIBOSE PYROPHOSPHATASE"/>
    <property type="match status" value="1"/>
</dbReference>
<accession>X0UP47</accession>
<dbReference type="InterPro" id="IPR000086">
    <property type="entry name" value="NUDIX_hydrolase_dom"/>
</dbReference>
<protein>
    <recommendedName>
        <fullName evidence="2">Nudix hydrolase domain-containing protein</fullName>
    </recommendedName>
</protein>
<dbReference type="PROSITE" id="PS00893">
    <property type="entry name" value="NUDIX_BOX"/>
    <property type="match status" value="1"/>
</dbReference>
<dbReference type="Pfam" id="PF00293">
    <property type="entry name" value="NUDIX"/>
    <property type="match status" value="1"/>
</dbReference>
<proteinExistence type="predicted"/>
<evidence type="ECO:0000256" key="1">
    <source>
        <dbReference type="ARBA" id="ARBA00022801"/>
    </source>
</evidence>
<keyword evidence="1" id="KW-0378">Hydrolase</keyword>
<dbReference type="InterPro" id="IPR015797">
    <property type="entry name" value="NUDIX_hydrolase-like_dom_sf"/>
</dbReference>
<organism evidence="3">
    <name type="scientific">marine sediment metagenome</name>
    <dbReference type="NCBI Taxonomy" id="412755"/>
    <lineage>
        <taxon>unclassified sequences</taxon>
        <taxon>metagenomes</taxon>
        <taxon>ecological metagenomes</taxon>
    </lineage>
</organism>
<feature type="domain" description="Nudix hydrolase" evidence="2">
    <location>
        <begin position="1"/>
        <end position="143"/>
    </location>
</feature>
<dbReference type="Gene3D" id="3.90.79.10">
    <property type="entry name" value="Nucleoside Triphosphate Pyrophosphohydrolase"/>
    <property type="match status" value="1"/>
</dbReference>
<dbReference type="AlphaFoldDB" id="X0UP47"/>
<sequence>MRKVGKVYAYITHEERLLVFKHVDFPEAGIQVPGGTLDAGERPEDAVLREACEETGLRGLVMNKYLGSDEFLDKSTKPNKYLVRHFFHLICPYEASENWQYYEHYPSDGSPGPILFEFCWLPLAEAIGKLDRYFVTMLDRLPDNLTGEQL</sequence>
<dbReference type="GO" id="GO:0016787">
    <property type="term" value="F:hydrolase activity"/>
    <property type="evidence" value="ECO:0007669"/>
    <property type="project" value="UniProtKB-KW"/>
</dbReference>
<dbReference type="InterPro" id="IPR020476">
    <property type="entry name" value="Nudix_hydrolase"/>
</dbReference>
<dbReference type="EMBL" id="BARS01018059">
    <property type="protein sequence ID" value="GAF90280.1"/>
    <property type="molecule type" value="Genomic_DNA"/>
</dbReference>